<name>A0A7Y8R217_BRAEL</name>
<evidence type="ECO:0000313" key="4">
    <source>
        <dbReference type="Proteomes" id="UP001565471"/>
    </source>
</evidence>
<evidence type="ECO:0000313" key="2">
    <source>
        <dbReference type="EMBL" id="MEY9318126.1"/>
    </source>
</evidence>
<gene>
    <name evidence="2" type="ORF">ABIF29_004925</name>
    <name evidence="1" type="ORF">JOH49_006056</name>
</gene>
<dbReference type="Proteomes" id="UP000673383">
    <property type="component" value="Unassembled WGS sequence"/>
</dbReference>
<accession>A0A7Y8R217</accession>
<comment type="caution">
    <text evidence="1">The sequence shown here is derived from an EMBL/GenBank/DDBJ whole genome shotgun (WGS) entry which is preliminary data.</text>
</comment>
<dbReference type="GeneID" id="92953879"/>
<reference evidence="1" key="1">
    <citation type="submission" date="2021-02" db="EMBL/GenBank/DDBJ databases">
        <title>Genomic Encyclopedia of Type Strains, Phase IV (KMG-V): Genome sequencing to study the core and pangenomes of soil and plant-associated prokaryotes.</title>
        <authorList>
            <person name="Whitman W."/>
        </authorList>
    </citation>
    <scope>NUCLEOTIDE SEQUENCE</scope>
    <source>
        <strain evidence="1">USDA 406</strain>
    </source>
</reference>
<dbReference type="Proteomes" id="UP001565471">
    <property type="component" value="Unassembled WGS sequence"/>
</dbReference>
<dbReference type="EMBL" id="JBGBZA010000002">
    <property type="protein sequence ID" value="MEY9318126.1"/>
    <property type="molecule type" value="Genomic_DNA"/>
</dbReference>
<protein>
    <submittedName>
        <fullName evidence="1">Uncharacterized protein</fullName>
    </submittedName>
</protein>
<evidence type="ECO:0000313" key="1">
    <source>
        <dbReference type="EMBL" id="MBP1296303.1"/>
    </source>
</evidence>
<proteinExistence type="predicted"/>
<evidence type="ECO:0000313" key="3">
    <source>
        <dbReference type="Proteomes" id="UP000673383"/>
    </source>
</evidence>
<dbReference type="EMBL" id="JAFICZ010000001">
    <property type="protein sequence ID" value="MBP1296303.1"/>
    <property type="molecule type" value="Genomic_DNA"/>
</dbReference>
<organism evidence="1 3">
    <name type="scientific">Bradyrhizobium elkanii</name>
    <dbReference type="NCBI Taxonomy" id="29448"/>
    <lineage>
        <taxon>Bacteria</taxon>
        <taxon>Pseudomonadati</taxon>
        <taxon>Pseudomonadota</taxon>
        <taxon>Alphaproteobacteria</taxon>
        <taxon>Hyphomicrobiales</taxon>
        <taxon>Nitrobacteraceae</taxon>
        <taxon>Bradyrhizobium</taxon>
    </lineage>
</organism>
<dbReference type="AlphaFoldDB" id="A0A7Y8R217"/>
<sequence length="76" mass="8442">MNADRPAADAAFKPKCLGIASSIQICAALRRASFPAAIRTRRRDSIKALRLIARNVQSEPYYSGGRECNIVDRVHR</sequence>
<reference evidence="2 4" key="2">
    <citation type="submission" date="2024-07" db="EMBL/GenBank/DDBJ databases">
        <title>Genomic Encyclopedia of Type Strains, Phase V (KMG-V): Genome sequencing to study the core and pangenomes of soil and plant-associated prokaryotes.</title>
        <authorList>
            <person name="Whitman W."/>
        </authorList>
    </citation>
    <scope>NUCLEOTIDE SEQUENCE [LARGE SCALE GENOMIC DNA]</scope>
    <source>
        <strain evidence="2 4">USDA 415</strain>
    </source>
</reference>
<keyword evidence="4" id="KW-1185">Reference proteome</keyword>
<dbReference type="RefSeq" id="WP_125459437.1">
    <property type="nucleotide sequence ID" value="NZ_BJNL01000012.1"/>
</dbReference>